<evidence type="ECO:0000313" key="7">
    <source>
        <dbReference type="EMBL" id="SHL95990.1"/>
    </source>
</evidence>
<keyword evidence="4" id="KW-0812">Transmembrane</keyword>
<keyword evidence="4" id="KW-1133">Transmembrane helix</keyword>
<dbReference type="PANTHER" id="PTHR45339">
    <property type="entry name" value="HYBRID SIGNAL TRANSDUCTION HISTIDINE KINASE J"/>
    <property type="match status" value="1"/>
</dbReference>
<name>A0A1M7EW99_9GAMM</name>
<dbReference type="PROSITE" id="PS50110">
    <property type="entry name" value="RESPONSE_REGULATORY"/>
    <property type="match status" value="1"/>
</dbReference>
<dbReference type="EMBL" id="FRCA01000004">
    <property type="protein sequence ID" value="SHL95990.1"/>
    <property type="molecule type" value="Genomic_DNA"/>
</dbReference>
<evidence type="ECO:0000256" key="4">
    <source>
        <dbReference type="SAM" id="Phobius"/>
    </source>
</evidence>
<sequence length="371" mass="41103">MAGETRKDRIWYRLVMPILWPVTIAQMVLLLLGLGLGGSLHWLMPQAANWGTNLWLMMGLVAGTTLNLLIFLMLLRHRVDRLQRCLDGTLDNIDERLSRRFALLGVSWPEHDDASLTERVLNAIKGVDQLLRFYDSRQPPSSDPVTPPSSQEPILRDEIQRLATALARARNESRLKSSYLAHIAGSLAPVIELVERRDVLQQVTDGDELRRRLSDVRLLLENLDDGKVEDGDDPAAPAARVLIVDDGPVNLMLARQVLEREGFGVITATSGGEALELLQTHAVDLVLMDIVLPDIDGVEACRRLRAFEAASPQRQRAAVIALTANANDQDQQRFREAGMDGVLAKPYRPQALLETVETWLKGGDAAPGGMD</sequence>
<organism evidence="7 8">
    <name type="scientific">Halomonas cupida</name>
    <dbReference type="NCBI Taxonomy" id="44933"/>
    <lineage>
        <taxon>Bacteria</taxon>
        <taxon>Pseudomonadati</taxon>
        <taxon>Pseudomonadota</taxon>
        <taxon>Gammaproteobacteria</taxon>
        <taxon>Oceanospirillales</taxon>
        <taxon>Halomonadaceae</taxon>
        <taxon>Halomonas</taxon>
    </lineage>
</organism>
<keyword evidence="1 3" id="KW-0597">Phosphoprotein</keyword>
<dbReference type="CDD" id="cd17546">
    <property type="entry name" value="REC_hyHK_CKI1_RcsC-like"/>
    <property type="match status" value="1"/>
</dbReference>
<accession>A0A1M7EW99</accession>
<feature type="domain" description="Response regulatory" evidence="5">
    <location>
        <begin position="240"/>
        <end position="360"/>
    </location>
</feature>
<dbReference type="SMART" id="SM00448">
    <property type="entry name" value="REC"/>
    <property type="match status" value="1"/>
</dbReference>
<dbReference type="Proteomes" id="UP000184123">
    <property type="component" value="Unassembled WGS sequence"/>
</dbReference>
<protein>
    <submittedName>
        <fullName evidence="7">Response regulator receiver domain-containing protein</fullName>
    </submittedName>
</protein>
<feature type="transmembrane region" description="Helical" evidence="4">
    <location>
        <begin position="12"/>
        <end position="34"/>
    </location>
</feature>
<dbReference type="Proteomes" id="UP000321726">
    <property type="component" value="Unassembled WGS sequence"/>
</dbReference>
<dbReference type="STRING" id="44933.SAMN05660971_01820"/>
<evidence type="ECO:0000313" key="9">
    <source>
        <dbReference type="Proteomes" id="UP000321726"/>
    </source>
</evidence>
<feature type="modified residue" description="4-aspartylphosphate" evidence="3">
    <location>
        <position position="289"/>
    </location>
</feature>
<keyword evidence="9" id="KW-1185">Reference proteome</keyword>
<dbReference type="SUPFAM" id="SSF52172">
    <property type="entry name" value="CheY-like"/>
    <property type="match status" value="1"/>
</dbReference>
<reference evidence="7 8" key="1">
    <citation type="submission" date="2016-11" db="EMBL/GenBank/DDBJ databases">
        <authorList>
            <person name="Jaros S."/>
            <person name="Januszkiewicz K."/>
            <person name="Wedrychowicz H."/>
        </authorList>
    </citation>
    <scope>NUCLEOTIDE SEQUENCE [LARGE SCALE GENOMIC DNA]</scope>
    <source>
        <strain evidence="7 8">DSM 4740</strain>
    </source>
</reference>
<dbReference type="OrthoDB" id="9800897at2"/>
<reference evidence="6 9" key="2">
    <citation type="submission" date="2019-07" db="EMBL/GenBank/DDBJ databases">
        <title>Whole genome shotgun sequence of Halomonas cupida NBRC 102219.</title>
        <authorList>
            <person name="Hosoyama A."/>
            <person name="Uohara A."/>
            <person name="Ohji S."/>
            <person name="Ichikawa N."/>
        </authorList>
    </citation>
    <scope>NUCLEOTIDE SEQUENCE [LARGE SCALE GENOMIC DNA]</scope>
    <source>
        <strain evidence="6 9">NBRC 102219</strain>
    </source>
</reference>
<keyword evidence="2" id="KW-0902">Two-component regulatory system</keyword>
<dbReference type="Pfam" id="PF00072">
    <property type="entry name" value="Response_reg"/>
    <property type="match status" value="1"/>
</dbReference>
<dbReference type="PANTHER" id="PTHR45339:SF1">
    <property type="entry name" value="HYBRID SIGNAL TRANSDUCTION HISTIDINE KINASE J"/>
    <property type="match status" value="1"/>
</dbReference>
<dbReference type="GO" id="GO:0000160">
    <property type="term" value="P:phosphorelay signal transduction system"/>
    <property type="evidence" value="ECO:0007669"/>
    <property type="project" value="UniProtKB-KW"/>
</dbReference>
<dbReference type="EMBL" id="BJXU01000038">
    <property type="protein sequence ID" value="GEN23289.1"/>
    <property type="molecule type" value="Genomic_DNA"/>
</dbReference>
<dbReference type="InterPro" id="IPR011006">
    <property type="entry name" value="CheY-like_superfamily"/>
</dbReference>
<dbReference type="AlphaFoldDB" id="A0A1M7EW99"/>
<proteinExistence type="predicted"/>
<keyword evidence="4" id="KW-0472">Membrane</keyword>
<dbReference type="Gene3D" id="3.40.50.2300">
    <property type="match status" value="1"/>
</dbReference>
<evidence type="ECO:0000313" key="6">
    <source>
        <dbReference type="EMBL" id="GEN23289.1"/>
    </source>
</evidence>
<gene>
    <name evidence="6" type="ORF">HCU01_12380</name>
    <name evidence="7" type="ORF">SAMN05660971_01820</name>
</gene>
<evidence type="ECO:0000256" key="3">
    <source>
        <dbReference type="PROSITE-ProRule" id="PRU00169"/>
    </source>
</evidence>
<feature type="transmembrane region" description="Helical" evidence="4">
    <location>
        <begin position="54"/>
        <end position="75"/>
    </location>
</feature>
<dbReference type="RefSeq" id="WP_073434875.1">
    <property type="nucleotide sequence ID" value="NZ_BJXU01000038.1"/>
</dbReference>
<evidence type="ECO:0000259" key="5">
    <source>
        <dbReference type="PROSITE" id="PS50110"/>
    </source>
</evidence>
<dbReference type="InterPro" id="IPR001789">
    <property type="entry name" value="Sig_transdc_resp-reg_receiver"/>
</dbReference>
<evidence type="ECO:0000313" key="8">
    <source>
        <dbReference type="Proteomes" id="UP000184123"/>
    </source>
</evidence>
<evidence type="ECO:0000256" key="1">
    <source>
        <dbReference type="ARBA" id="ARBA00022553"/>
    </source>
</evidence>
<evidence type="ECO:0000256" key="2">
    <source>
        <dbReference type="ARBA" id="ARBA00023012"/>
    </source>
</evidence>